<protein>
    <recommendedName>
        <fullName evidence="10">Phosphate transport system permease protein</fullName>
    </recommendedName>
</protein>
<dbReference type="PROSITE" id="PS50928">
    <property type="entry name" value="ABC_TM1"/>
    <property type="match status" value="1"/>
</dbReference>
<dbReference type="PANTHER" id="PTHR30425">
    <property type="entry name" value="PHOSPHATE TRANSPORT SYSTEM PERMEASE PROTEIN PST"/>
    <property type="match status" value="1"/>
</dbReference>
<dbReference type="CDD" id="cd06261">
    <property type="entry name" value="TM_PBP2"/>
    <property type="match status" value="1"/>
</dbReference>
<dbReference type="InterPro" id="IPR011864">
    <property type="entry name" value="Phosphate_PstC"/>
</dbReference>
<evidence type="ECO:0000256" key="1">
    <source>
        <dbReference type="ARBA" id="ARBA00004651"/>
    </source>
</evidence>
<dbReference type="GO" id="GO:0006817">
    <property type="term" value="P:phosphate ion transport"/>
    <property type="evidence" value="ECO:0007669"/>
    <property type="project" value="UniProtKB-KW"/>
</dbReference>
<dbReference type="InterPro" id="IPR051124">
    <property type="entry name" value="Phosphate_Transport_Permease"/>
</dbReference>
<feature type="domain" description="ABC transmembrane type-1" evidence="11">
    <location>
        <begin position="69"/>
        <end position="279"/>
    </location>
</feature>
<dbReference type="NCBIfam" id="TIGR02138">
    <property type="entry name" value="phosphate_pstC"/>
    <property type="match status" value="1"/>
</dbReference>
<dbReference type="RefSeq" id="WP_144019739.1">
    <property type="nucleotide sequence ID" value="NZ_FODF01000051.1"/>
</dbReference>
<feature type="transmembrane region" description="Helical" evidence="9">
    <location>
        <begin position="109"/>
        <end position="134"/>
    </location>
</feature>
<dbReference type="GO" id="GO:0005886">
    <property type="term" value="C:plasma membrane"/>
    <property type="evidence" value="ECO:0007669"/>
    <property type="project" value="UniProtKB-SubCell"/>
</dbReference>
<evidence type="ECO:0000256" key="6">
    <source>
        <dbReference type="ARBA" id="ARBA00022692"/>
    </source>
</evidence>
<dbReference type="AlphaFoldDB" id="A0A1H8KXS8"/>
<comment type="subcellular location">
    <subcellularLocation>
        <location evidence="1 9">Cell membrane</location>
        <topology evidence="1 9">Multi-pass membrane protein</topology>
    </subcellularLocation>
</comment>
<evidence type="ECO:0000313" key="12">
    <source>
        <dbReference type="EMBL" id="SEN97683.1"/>
    </source>
</evidence>
<evidence type="ECO:0000313" key="13">
    <source>
        <dbReference type="Proteomes" id="UP000199512"/>
    </source>
</evidence>
<dbReference type="Gene3D" id="1.10.3720.10">
    <property type="entry name" value="MetI-like"/>
    <property type="match status" value="1"/>
</dbReference>
<dbReference type="SUPFAM" id="SSF161098">
    <property type="entry name" value="MetI-like"/>
    <property type="match status" value="1"/>
</dbReference>
<feature type="transmembrane region" description="Helical" evidence="9">
    <location>
        <begin position="202"/>
        <end position="224"/>
    </location>
</feature>
<dbReference type="OrthoDB" id="9785113at2"/>
<keyword evidence="4 10" id="KW-1003">Cell membrane</keyword>
<dbReference type="Proteomes" id="UP000199512">
    <property type="component" value="Unassembled WGS sequence"/>
</dbReference>
<name>A0A1H8KXS8_9FIRM</name>
<evidence type="ECO:0000256" key="7">
    <source>
        <dbReference type="ARBA" id="ARBA00022989"/>
    </source>
</evidence>
<evidence type="ECO:0000256" key="2">
    <source>
        <dbReference type="ARBA" id="ARBA00007069"/>
    </source>
</evidence>
<reference evidence="12 13" key="1">
    <citation type="submission" date="2016-10" db="EMBL/GenBank/DDBJ databases">
        <authorList>
            <person name="de Groot N.N."/>
        </authorList>
    </citation>
    <scope>NUCLEOTIDE SEQUENCE [LARGE SCALE GENOMIC DNA]</scope>
    <source>
        <strain evidence="12 13">Calf135</strain>
    </source>
</reference>
<feature type="transmembrane region" description="Helical" evidence="9">
    <location>
        <begin position="140"/>
        <end position="161"/>
    </location>
</feature>
<dbReference type="EMBL" id="FODF01000051">
    <property type="protein sequence ID" value="SEN97683.1"/>
    <property type="molecule type" value="Genomic_DNA"/>
</dbReference>
<dbReference type="Pfam" id="PF00528">
    <property type="entry name" value="BPD_transp_1"/>
    <property type="match status" value="1"/>
</dbReference>
<dbReference type="InterPro" id="IPR000515">
    <property type="entry name" value="MetI-like"/>
</dbReference>
<keyword evidence="6 9" id="KW-0812">Transmembrane</keyword>
<feature type="transmembrane region" description="Helical" evidence="9">
    <location>
        <begin position="12"/>
        <end position="33"/>
    </location>
</feature>
<evidence type="ECO:0000256" key="4">
    <source>
        <dbReference type="ARBA" id="ARBA00022475"/>
    </source>
</evidence>
<evidence type="ECO:0000259" key="11">
    <source>
        <dbReference type="PROSITE" id="PS50928"/>
    </source>
</evidence>
<evidence type="ECO:0000256" key="8">
    <source>
        <dbReference type="ARBA" id="ARBA00023136"/>
    </source>
</evidence>
<dbReference type="GO" id="GO:0005315">
    <property type="term" value="F:phosphate transmembrane transporter activity"/>
    <property type="evidence" value="ECO:0007669"/>
    <property type="project" value="InterPro"/>
</dbReference>
<keyword evidence="8 9" id="KW-0472">Membrane</keyword>
<keyword evidence="5 10" id="KW-0592">Phosphate transport</keyword>
<sequence length="289" mass="31367">MRKRVVKSIQKWIIYILAAISVITMLLMAFQIVTESIPAFKNVGLKMFDPSEKWLPVSSKPQFGLVAIILGTIYVSILGVAIALILGLGCAFFLNFYTGEKFASIAYSFIDMVSGIPSVIFGFIGLTVVVKWFTIKFDMVAGQCVLSAAIVLGIILIPFVVSSCSESIKIAREKYELNTLAIGFSKESFILKIVLPAIKEGILASAIMAFGRGLGETMAVMMVIGNSPIYPKLLGRAQTLPALTALEMGSIEYGSMHMSVLYAANLVLLLILAIVFGVAYILNKKISKE</sequence>
<feature type="transmembrane region" description="Helical" evidence="9">
    <location>
        <begin position="64"/>
        <end position="97"/>
    </location>
</feature>
<evidence type="ECO:0000256" key="3">
    <source>
        <dbReference type="ARBA" id="ARBA00022448"/>
    </source>
</evidence>
<evidence type="ECO:0000256" key="10">
    <source>
        <dbReference type="RuleBase" id="RU363054"/>
    </source>
</evidence>
<comment type="similarity">
    <text evidence="2 10">Belongs to the binding-protein-dependent transport system permease family. CysTW subfamily.</text>
</comment>
<organism evidence="12 13">
    <name type="scientific">Peptostreptococcus russellii</name>
    <dbReference type="NCBI Taxonomy" id="215200"/>
    <lineage>
        <taxon>Bacteria</taxon>
        <taxon>Bacillati</taxon>
        <taxon>Bacillota</taxon>
        <taxon>Clostridia</taxon>
        <taxon>Peptostreptococcales</taxon>
        <taxon>Peptostreptococcaceae</taxon>
        <taxon>Peptostreptococcus</taxon>
    </lineage>
</organism>
<keyword evidence="3 9" id="KW-0813">Transport</keyword>
<evidence type="ECO:0000256" key="9">
    <source>
        <dbReference type="RuleBase" id="RU363032"/>
    </source>
</evidence>
<evidence type="ECO:0000256" key="5">
    <source>
        <dbReference type="ARBA" id="ARBA00022592"/>
    </source>
</evidence>
<gene>
    <name evidence="12" type="ORF">SAMN05216454_1512</name>
</gene>
<comment type="function">
    <text evidence="10">Part of the binding-protein-dependent transport system for phosphate; probably responsible for the translocation of the substrate across the membrane.</text>
</comment>
<proteinExistence type="inferred from homology"/>
<keyword evidence="7 9" id="KW-1133">Transmembrane helix</keyword>
<dbReference type="PANTHER" id="PTHR30425:SF1">
    <property type="entry name" value="PHOSPHATE TRANSPORT SYSTEM PERMEASE PROTEIN PSTC"/>
    <property type="match status" value="1"/>
</dbReference>
<accession>A0A1H8KXS8</accession>
<keyword evidence="13" id="KW-1185">Reference proteome</keyword>
<feature type="transmembrane region" description="Helical" evidence="9">
    <location>
        <begin position="260"/>
        <end position="282"/>
    </location>
</feature>
<dbReference type="InterPro" id="IPR035906">
    <property type="entry name" value="MetI-like_sf"/>
</dbReference>
<dbReference type="STRING" id="215200.SAMN05216454_1512"/>